<dbReference type="OrthoDB" id="156702at2"/>
<dbReference type="EMBL" id="CP035758">
    <property type="protein sequence ID" value="QBD82411.1"/>
    <property type="molecule type" value="Genomic_DNA"/>
</dbReference>
<gene>
    <name evidence="2" type="ORF">EPA93_43135</name>
</gene>
<evidence type="ECO:0000256" key="1">
    <source>
        <dbReference type="SAM" id="MobiDB-lite"/>
    </source>
</evidence>
<feature type="compositionally biased region" description="Basic and acidic residues" evidence="1">
    <location>
        <begin position="1"/>
        <end position="15"/>
    </location>
</feature>
<sequence>MTRNFDKRWRDDSRPSFHNQSSSDRYREERPSRPGRPRLNRETVDRAWENGAQHTHADYRTRTNNQRPAPGNGRRGYQQQPFGSRYSGPNGPRTDSYNRRTYQDGPPSYGPKGSSYTQYPDSNRRSYERPDREQDNFRKPYNSRPGRRPASSYGRDNGFRGQGPRQNQASGRGYHNAGRQNGYSTPSSYDGHFEGDYERFNEDPYPSNRPTSRRRETRYNDRSYGAREQEQAPRELHVTRLPDGRVLKGSRPAQREQAAFWTGIEQDTEELLDTIESPEATPETTPEKRPEKKNAYLKARAKQTSSSGPRSGARQPKPTASRATRGRTKRPIR</sequence>
<feature type="region of interest" description="Disordered" evidence="1">
    <location>
        <begin position="1"/>
        <end position="333"/>
    </location>
</feature>
<evidence type="ECO:0000313" key="2">
    <source>
        <dbReference type="EMBL" id="QBD82411.1"/>
    </source>
</evidence>
<feature type="compositionally biased region" description="Basic and acidic residues" evidence="1">
    <location>
        <begin position="191"/>
        <end position="202"/>
    </location>
</feature>
<feature type="compositionally biased region" description="Basic residues" evidence="1">
    <location>
        <begin position="324"/>
        <end position="333"/>
    </location>
</feature>
<feature type="compositionally biased region" description="Basic and acidic residues" evidence="1">
    <location>
        <begin position="285"/>
        <end position="294"/>
    </location>
</feature>
<feature type="compositionally biased region" description="Basic and acidic residues" evidence="1">
    <location>
        <begin position="213"/>
        <end position="246"/>
    </location>
</feature>
<organism evidence="2 3">
    <name type="scientific">Ktedonosporobacter rubrisoli</name>
    <dbReference type="NCBI Taxonomy" id="2509675"/>
    <lineage>
        <taxon>Bacteria</taxon>
        <taxon>Bacillati</taxon>
        <taxon>Chloroflexota</taxon>
        <taxon>Ktedonobacteria</taxon>
        <taxon>Ktedonobacterales</taxon>
        <taxon>Ktedonosporobacteraceae</taxon>
        <taxon>Ktedonosporobacter</taxon>
    </lineage>
</organism>
<evidence type="ECO:0000313" key="3">
    <source>
        <dbReference type="Proteomes" id="UP000290365"/>
    </source>
</evidence>
<keyword evidence="3" id="KW-1185">Reference proteome</keyword>
<accession>A0A4V0Z092</accession>
<feature type="compositionally biased region" description="Basic and acidic residues" evidence="1">
    <location>
        <begin position="122"/>
        <end position="138"/>
    </location>
</feature>
<feature type="compositionally biased region" description="Basic and acidic residues" evidence="1">
    <location>
        <begin position="39"/>
        <end position="48"/>
    </location>
</feature>
<feature type="compositionally biased region" description="Polar residues" evidence="1">
    <location>
        <begin position="178"/>
        <end position="188"/>
    </location>
</feature>
<protein>
    <submittedName>
        <fullName evidence="2">Uncharacterized protein</fullName>
    </submittedName>
</protein>
<reference evidence="2 3" key="1">
    <citation type="submission" date="2019-01" db="EMBL/GenBank/DDBJ databases">
        <title>Ktedonosporobacter rubrisoli SCAWS-G2.</title>
        <authorList>
            <person name="Huang Y."/>
            <person name="Yan B."/>
        </authorList>
    </citation>
    <scope>NUCLEOTIDE SEQUENCE [LARGE SCALE GENOMIC DNA]</scope>
    <source>
        <strain evidence="2 3">SCAWS-G2</strain>
    </source>
</reference>
<dbReference type="RefSeq" id="WP_129893480.1">
    <property type="nucleotide sequence ID" value="NZ_CP035758.1"/>
</dbReference>
<dbReference type="KEGG" id="kbs:EPA93_43135"/>
<proteinExistence type="predicted"/>
<name>A0A4V0Z092_KTERU</name>
<dbReference type="Proteomes" id="UP000290365">
    <property type="component" value="Chromosome"/>
</dbReference>
<dbReference type="AlphaFoldDB" id="A0A4V0Z092"/>